<comment type="caution">
    <text evidence="5">The sequence shown here is derived from an EMBL/GenBank/DDBJ whole genome shotgun (WGS) entry which is preliminary data.</text>
</comment>
<dbReference type="EMBL" id="MEXN01000003">
    <property type="protein sequence ID" value="OGD04026.1"/>
    <property type="molecule type" value="Genomic_DNA"/>
</dbReference>
<protein>
    <recommendedName>
        <fullName evidence="4">Glycosyltransferase 2-like domain-containing protein</fullName>
    </recommendedName>
</protein>
<dbReference type="AlphaFoldDB" id="A0A1F4ZDH5"/>
<gene>
    <name evidence="5" type="ORF">A2989_01350</name>
</gene>
<dbReference type="Gene3D" id="3.90.550.10">
    <property type="entry name" value="Spore Coat Polysaccharide Biosynthesis Protein SpsA, Chain A"/>
    <property type="match status" value="1"/>
</dbReference>
<organism evidence="5 6">
    <name type="scientific">Candidatus Amesbacteria bacterium RIFCSPLOWO2_01_FULL_48_25</name>
    <dbReference type="NCBI Taxonomy" id="1797259"/>
    <lineage>
        <taxon>Bacteria</taxon>
        <taxon>Candidatus Amesiibacteriota</taxon>
    </lineage>
</organism>
<comment type="similarity">
    <text evidence="1">Belongs to the glycosyltransferase 2 family.</text>
</comment>
<dbReference type="InterPro" id="IPR001173">
    <property type="entry name" value="Glyco_trans_2-like"/>
</dbReference>
<dbReference type="PANTHER" id="PTHR43179">
    <property type="entry name" value="RHAMNOSYLTRANSFERASE WBBL"/>
    <property type="match status" value="1"/>
</dbReference>
<proteinExistence type="inferred from homology"/>
<evidence type="ECO:0000313" key="6">
    <source>
        <dbReference type="Proteomes" id="UP000177080"/>
    </source>
</evidence>
<dbReference type="STRING" id="1797259.A2989_01350"/>
<evidence type="ECO:0000256" key="1">
    <source>
        <dbReference type="ARBA" id="ARBA00006739"/>
    </source>
</evidence>
<keyword evidence="3" id="KW-0808">Transferase</keyword>
<keyword evidence="2" id="KW-0328">Glycosyltransferase</keyword>
<evidence type="ECO:0000259" key="4">
    <source>
        <dbReference type="Pfam" id="PF00535"/>
    </source>
</evidence>
<accession>A0A1F4ZDH5</accession>
<feature type="domain" description="Glycosyltransferase 2-like" evidence="4">
    <location>
        <begin position="4"/>
        <end position="118"/>
    </location>
</feature>
<reference evidence="5 6" key="1">
    <citation type="journal article" date="2016" name="Nat. Commun.">
        <title>Thousands of microbial genomes shed light on interconnected biogeochemical processes in an aquifer system.</title>
        <authorList>
            <person name="Anantharaman K."/>
            <person name="Brown C.T."/>
            <person name="Hug L.A."/>
            <person name="Sharon I."/>
            <person name="Castelle C.J."/>
            <person name="Probst A.J."/>
            <person name="Thomas B.C."/>
            <person name="Singh A."/>
            <person name="Wilkins M.J."/>
            <person name="Karaoz U."/>
            <person name="Brodie E.L."/>
            <person name="Williams K.H."/>
            <person name="Hubbard S.S."/>
            <person name="Banfield J.F."/>
        </authorList>
    </citation>
    <scope>NUCLEOTIDE SEQUENCE [LARGE SCALE GENOMIC DNA]</scope>
</reference>
<dbReference type="CDD" id="cd04186">
    <property type="entry name" value="GT_2_like_c"/>
    <property type="match status" value="1"/>
</dbReference>
<dbReference type="PANTHER" id="PTHR43179:SF12">
    <property type="entry name" value="GALACTOFURANOSYLTRANSFERASE GLFT2"/>
    <property type="match status" value="1"/>
</dbReference>
<dbReference type="Pfam" id="PF00535">
    <property type="entry name" value="Glycos_transf_2"/>
    <property type="match status" value="1"/>
</dbReference>
<dbReference type="Proteomes" id="UP000177080">
    <property type="component" value="Unassembled WGS sequence"/>
</dbReference>
<evidence type="ECO:0000256" key="3">
    <source>
        <dbReference type="ARBA" id="ARBA00022679"/>
    </source>
</evidence>
<dbReference type="InterPro" id="IPR029044">
    <property type="entry name" value="Nucleotide-diphossugar_trans"/>
</dbReference>
<name>A0A1F4ZDH5_9BACT</name>
<sequence length="301" mass="33777">MKISIVVLSWNSKKYISSCLDSIKKLDSDSAQVEVVVVDNDSSDGSAAFVKKKYPRFTLIESGSNLGYAAGNNVGIKHALDHESDFIWIVNPDIQLQPSSLVVFLKAADRHPQAGIFTPKIYFSPGYEFHSDRYTKDELGKVIWSAGGLIDWANLITSHRGVDEVDIGQYNSDLVVDFATGASIFLRQGVLTKVGLINPQYYLYYEENDLCQRARKAGFKIIYVPDSVAWHANAQAAGIGSTLQDYYISRNRLLFGLRWAPLRTKIALIKESLKLLFTGRPWQRRGVLDFYLMNFGPGSYK</sequence>
<dbReference type="SUPFAM" id="SSF53448">
    <property type="entry name" value="Nucleotide-diphospho-sugar transferases"/>
    <property type="match status" value="1"/>
</dbReference>
<dbReference type="GO" id="GO:0016757">
    <property type="term" value="F:glycosyltransferase activity"/>
    <property type="evidence" value="ECO:0007669"/>
    <property type="project" value="UniProtKB-KW"/>
</dbReference>
<evidence type="ECO:0000256" key="2">
    <source>
        <dbReference type="ARBA" id="ARBA00022676"/>
    </source>
</evidence>
<evidence type="ECO:0000313" key="5">
    <source>
        <dbReference type="EMBL" id="OGD04026.1"/>
    </source>
</evidence>